<dbReference type="EMBL" id="MT142176">
    <property type="protein sequence ID" value="QJA75638.1"/>
    <property type="molecule type" value="Genomic_DNA"/>
</dbReference>
<feature type="region of interest" description="Disordered" evidence="1">
    <location>
        <begin position="521"/>
        <end position="582"/>
    </location>
</feature>
<protein>
    <submittedName>
        <fullName evidence="2">Putative portal protein</fullName>
    </submittedName>
</protein>
<reference evidence="2" key="1">
    <citation type="submission" date="2020-03" db="EMBL/GenBank/DDBJ databases">
        <title>The deep terrestrial virosphere.</title>
        <authorList>
            <person name="Holmfeldt K."/>
            <person name="Nilsson E."/>
            <person name="Simone D."/>
            <person name="Lopez-Fernandez M."/>
            <person name="Wu X."/>
            <person name="de Brujin I."/>
            <person name="Lundin D."/>
            <person name="Andersson A."/>
            <person name="Bertilsson S."/>
            <person name="Dopson M."/>
        </authorList>
    </citation>
    <scope>NUCLEOTIDE SEQUENCE</scope>
    <source>
        <strain evidence="2">MM415A01730</strain>
    </source>
</reference>
<organism evidence="2">
    <name type="scientific">viral metagenome</name>
    <dbReference type="NCBI Taxonomy" id="1070528"/>
    <lineage>
        <taxon>unclassified sequences</taxon>
        <taxon>metagenomes</taxon>
        <taxon>organismal metagenomes</taxon>
    </lineage>
</organism>
<name>A0A6M3K1Q1_9ZZZZ</name>
<gene>
    <name evidence="2" type="ORF">MM415A01730_0006</name>
</gene>
<dbReference type="AlphaFoldDB" id="A0A6M3K1Q1"/>
<feature type="compositionally biased region" description="Acidic residues" evidence="1">
    <location>
        <begin position="573"/>
        <end position="582"/>
    </location>
</feature>
<proteinExistence type="predicted"/>
<accession>A0A6M3K1Q1</accession>
<evidence type="ECO:0000256" key="1">
    <source>
        <dbReference type="SAM" id="MobiDB-lite"/>
    </source>
</evidence>
<sequence>MNNREFEELQNKIIPIPAEGRLLYRGVVRKIVSENVNTTLPWYKQLVNKLYTDFIDANYVSKSRQPTATYVFERGSKIREPELNYTEILQLSQVHWLLRTIFRAIIGEVINPGYGVAPRFKKRCVKCGKEFKITEVDECDICGGRRFDKPAINQYTDFSNLIKSPSKNRTFKEFLRSTLWYGLALDNFYWEIGHRLEYNTETKNVERVPAGIRVLQSDITKPVMDEYGGFGSTEYFCPVCYKKQFHQYGQDTYIDIKTLPLDQQGTIPRCKDCGGELMKTAYVQAVGDKIIARFGEDEIVQGTIERIDPQHFGQSKIQAALKHILIIDFMDEYNYQVFGKGHVSKLLLFPGSDENQIEIIKTSIQNELNSLDRMDVRTGEMRTALGPMLILQGVESGKEPRDVDLMPDLNALQSIDFYRLYIDKVAGLFGATPIFTGATTPDDGGNFGRTRIDVQNRTTKGYMKDILEPFNEILLPRLGITDWILEFGKIESRDELRDTMIKQRIAATVSLYESTGFDTEVSEDGSTFTVSPKRVREPEARSRLQGMRTSQTAADSTGERTDGVGVEPSVPIEEPELNIDEE</sequence>
<evidence type="ECO:0000313" key="2">
    <source>
        <dbReference type="EMBL" id="QJA75638.1"/>
    </source>
</evidence>